<dbReference type="AlphaFoldDB" id="A0A8H6IH47"/>
<comment type="similarity">
    <text evidence="1">Belongs to the FMO family.</text>
</comment>
<protein>
    <submittedName>
        <fullName evidence="6">Flavin-containing monooxygenase/FMO family protein</fullName>
    </submittedName>
</protein>
<dbReference type="GO" id="GO:0050660">
    <property type="term" value="F:flavin adenine dinucleotide binding"/>
    <property type="evidence" value="ECO:0007669"/>
    <property type="project" value="InterPro"/>
</dbReference>
<keyword evidence="2" id="KW-0285">Flavoprotein</keyword>
<dbReference type="Proteomes" id="UP000521943">
    <property type="component" value="Unassembled WGS sequence"/>
</dbReference>
<dbReference type="OrthoDB" id="66881at2759"/>
<keyword evidence="5" id="KW-0560">Oxidoreductase</keyword>
<gene>
    <name evidence="6" type="ORF">DFP72DRAFT_871126</name>
</gene>
<evidence type="ECO:0000256" key="2">
    <source>
        <dbReference type="ARBA" id="ARBA00022630"/>
    </source>
</evidence>
<organism evidence="6 7">
    <name type="scientific">Ephemerocybe angulata</name>
    <dbReference type="NCBI Taxonomy" id="980116"/>
    <lineage>
        <taxon>Eukaryota</taxon>
        <taxon>Fungi</taxon>
        <taxon>Dikarya</taxon>
        <taxon>Basidiomycota</taxon>
        <taxon>Agaricomycotina</taxon>
        <taxon>Agaricomycetes</taxon>
        <taxon>Agaricomycetidae</taxon>
        <taxon>Agaricales</taxon>
        <taxon>Agaricineae</taxon>
        <taxon>Psathyrellaceae</taxon>
        <taxon>Ephemerocybe</taxon>
    </lineage>
</organism>
<dbReference type="GO" id="GO:0050661">
    <property type="term" value="F:NADP binding"/>
    <property type="evidence" value="ECO:0007669"/>
    <property type="project" value="InterPro"/>
</dbReference>
<name>A0A8H6IH47_9AGAR</name>
<keyword evidence="4" id="KW-0521">NADP</keyword>
<accession>A0A8H6IH47</accession>
<keyword evidence="3" id="KW-0274">FAD</keyword>
<keyword evidence="7" id="KW-1185">Reference proteome</keyword>
<reference evidence="6 7" key="1">
    <citation type="submission" date="2020-07" db="EMBL/GenBank/DDBJ databases">
        <title>Comparative genomics of pyrophilous fungi reveals a link between fire events and developmental genes.</title>
        <authorList>
            <consortium name="DOE Joint Genome Institute"/>
            <person name="Steindorff A.S."/>
            <person name="Carver A."/>
            <person name="Calhoun S."/>
            <person name="Stillman K."/>
            <person name="Liu H."/>
            <person name="Lipzen A."/>
            <person name="Pangilinan J."/>
            <person name="Labutti K."/>
            <person name="Bruns T.D."/>
            <person name="Grigoriev I.V."/>
        </authorList>
    </citation>
    <scope>NUCLEOTIDE SEQUENCE [LARGE SCALE GENOMIC DNA]</scope>
    <source>
        <strain evidence="6 7">CBS 144469</strain>
    </source>
</reference>
<evidence type="ECO:0000256" key="4">
    <source>
        <dbReference type="ARBA" id="ARBA00022857"/>
    </source>
</evidence>
<dbReference type="SUPFAM" id="SSF51905">
    <property type="entry name" value="FAD/NAD(P)-binding domain"/>
    <property type="match status" value="1"/>
</dbReference>
<dbReference type="PRINTS" id="PR00370">
    <property type="entry name" value="FMOXYGENASE"/>
</dbReference>
<dbReference type="InterPro" id="IPR020946">
    <property type="entry name" value="Flavin_mOase-like"/>
</dbReference>
<evidence type="ECO:0000256" key="3">
    <source>
        <dbReference type="ARBA" id="ARBA00022827"/>
    </source>
</evidence>
<evidence type="ECO:0000256" key="5">
    <source>
        <dbReference type="ARBA" id="ARBA00023002"/>
    </source>
</evidence>
<evidence type="ECO:0000313" key="7">
    <source>
        <dbReference type="Proteomes" id="UP000521943"/>
    </source>
</evidence>
<proteinExistence type="inferred from homology"/>
<evidence type="ECO:0000313" key="6">
    <source>
        <dbReference type="EMBL" id="KAF6764212.1"/>
    </source>
</evidence>
<dbReference type="PANTHER" id="PTHR23023">
    <property type="entry name" value="DIMETHYLANILINE MONOOXYGENASE"/>
    <property type="match status" value="1"/>
</dbReference>
<dbReference type="Gene3D" id="3.50.50.60">
    <property type="entry name" value="FAD/NAD(P)-binding domain"/>
    <property type="match status" value="2"/>
</dbReference>
<dbReference type="InterPro" id="IPR050346">
    <property type="entry name" value="FMO-like"/>
</dbReference>
<dbReference type="Pfam" id="PF00743">
    <property type="entry name" value="FMO-like"/>
    <property type="match status" value="1"/>
</dbReference>
<sequence>MSRRPPRTIAIIGAGPAGLAALKSVLETQHYKDGLWNPIVFELRSAVGGVWIPATPDPTNPKIHPDTPLYDSLTTNLPHPLMAYADFPFPPSTPIFPKAEYVQRYLASYADTFSLRPFIRLSTRVTSMEYQGAGWTLKVRSTDSAQTETQPETILADLVMICNGHYASPRFPATPGVADWLDRGLASHSMWYRHPPRSSSEKEEDKTILIVGAGPSGQDLTADFLALKSSPTTRHTIIHSTTEGAYLPSDERDIPQPNGNILKRRGRVVQYHPLPQPPNPRESEFGEPLQGTVTFEPPHHPEGAEGETISGISHVYLATGYDYDYPFLQPPILSNAFPPPLPLPPAPHQTHPLYNCGFSVSWLAQHMWPLHLPLERSQLEAIDAAVTTYPPTSLAFLGLLSRVSPLPLVEVQAQAVLAAFSDPSLLDQVKETLAVEQRYKELKDSVGEDSENIVNEKVYKAWHKFEPMQQYDYREELYSDFIASSAPSSSSPTVVPAWHREMYNEKGILRQTWRALERSGEAEAFVRGVGSGPDPKAEWEACLRQLLKRGIEGKMKEEVSGEKSVDLGRI</sequence>
<evidence type="ECO:0000256" key="1">
    <source>
        <dbReference type="ARBA" id="ARBA00009183"/>
    </source>
</evidence>
<dbReference type="EMBL" id="JACGCI010000004">
    <property type="protein sequence ID" value="KAF6764212.1"/>
    <property type="molecule type" value="Genomic_DNA"/>
</dbReference>
<keyword evidence="6" id="KW-0503">Monooxygenase</keyword>
<comment type="caution">
    <text evidence="6">The sequence shown here is derived from an EMBL/GenBank/DDBJ whole genome shotgun (WGS) entry which is preliminary data.</text>
</comment>
<dbReference type="InterPro" id="IPR000960">
    <property type="entry name" value="Flavin_mOase"/>
</dbReference>
<dbReference type="GO" id="GO:0004499">
    <property type="term" value="F:N,N-dimethylaniline monooxygenase activity"/>
    <property type="evidence" value="ECO:0007669"/>
    <property type="project" value="InterPro"/>
</dbReference>
<dbReference type="InterPro" id="IPR036188">
    <property type="entry name" value="FAD/NAD-bd_sf"/>
</dbReference>